<protein>
    <submittedName>
        <fullName evidence="1">Uncharacterized protein</fullName>
    </submittedName>
</protein>
<sequence>MQVKVETFTRSKAIPSDDPCNKFPVLVRVVVAPEEMPRAGVDVVTVLDASGGMQGGKLEHMKDAMMVVIDKLRAEDRLSIVSFNTYENRLTRLTYMTDHGRDVARLRINKLVAGGQGDVAAALQEGAEILWWREAESSRRVGCIILLSDCKKYEISKTEIRPEFPVHTFGLGTDHNPSMMKHIADITSGTYSFINQDIGMIKDALALFIAGLTSVAAMSIKITLRTNEGITMSSIESGGYVNLVKNNQVGTIEIDNIYASERKDFIVYLRVAEGKKELMTIGGQYLSHNTVKHLVNTDVYVVRPRQECVLGDLAIHPEVAAELVRITLEKGISAMLEKGLTMGGLQQLWEEIMDSDEGRGAPQETLAGLSMDITEMKRDIENPKEHRKSGLPYTLSWLTSRKWQRATIKGIPCSSGAIQTTGQDADGRTALSQ</sequence>
<evidence type="ECO:0000313" key="2">
    <source>
        <dbReference type="Proteomes" id="UP001732700"/>
    </source>
</evidence>
<keyword evidence="2" id="KW-1185">Reference proteome</keyword>
<reference evidence="1" key="1">
    <citation type="submission" date="2021-05" db="EMBL/GenBank/DDBJ databases">
        <authorList>
            <person name="Scholz U."/>
            <person name="Mascher M."/>
            <person name="Fiebig A."/>
        </authorList>
    </citation>
    <scope>NUCLEOTIDE SEQUENCE [LARGE SCALE GENOMIC DNA]</scope>
</reference>
<evidence type="ECO:0000313" key="1">
    <source>
        <dbReference type="EnsemblPlants" id="AVESA.00010b.r2.3DG0564950.1.CDS"/>
    </source>
</evidence>
<dbReference type="EnsemblPlants" id="AVESA.00010b.r2.3DG0564950.1">
    <property type="protein sequence ID" value="AVESA.00010b.r2.3DG0564950.1.CDS"/>
    <property type="gene ID" value="AVESA.00010b.r2.3DG0564950"/>
</dbReference>
<proteinExistence type="predicted"/>
<organism evidence="1 2">
    <name type="scientific">Avena sativa</name>
    <name type="common">Oat</name>
    <dbReference type="NCBI Taxonomy" id="4498"/>
    <lineage>
        <taxon>Eukaryota</taxon>
        <taxon>Viridiplantae</taxon>
        <taxon>Streptophyta</taxon>
        <taxon>Embryophyta</taxon>
        <taxon>Tracheophyta</taxon>
        <taxon>Spermatophyta</taxon>
        <taxon>Magnoliopsida</taxon>
        <taxon>Liliopsida</taxon>
        <taxon>Poales</taxon>
        <taxon>Poaceae</taxon>
        <taxon>BOP clade</taxon>
        <taxon>Pooideae</taxon>
        <taxon>Poodae</taxon>
        <taxon>Poeae</taxon>
        <taxon>Poeae Chloroplast Group 1 (Aveneae type)</taxon>
        <taxon>Aveninae</taxon>
        <taxon>Avena</taxon>
    </lineage>
</organism>
<reference evidence="1" key="2">
    <citation type="submission" date="2025-09" db="UniProtKB">
        <authorList>
            <consortium name="EnsemblPlants"/>
        </authorList>
    </citation>
    <scope>IDENTIFICATION</scope>
</reference>
<dbReference type="Proteomes" id="UP001732700">
    <property type="component" value="Chromosome 3D"/>
</dbReference>
<accession>A0ACD5W2J8</accession>
<name>A0ACD5W2J8_AVESA</name>